<protein>
    <submittedName>
        <fullName evidence="2">Uncharacterized protein</fullName>
    </submittedName>
</protein>
<feature type="region of interest" description="Disordered" evidence="1">
    <location>
        <begin position="98"/>
        <end position="142"/>
    </location>
</feature>
<evidence type="ECO:0000256" key="1">
    <source>
        <dbReference type="SAM" id="MobiDB-lite"/>
    </source>
</evidence>
<feature type="compositionally biased region" description="Polar residues" evidence="1">
    <location>
        <begin position="129"/>
        <end position="142"/>
    </location>
</feature>
<reference evidence="2 3" key="1">
    <citation type="submission" date="2020-01" db="EMBL/GenBank/DDBJ databases">
        <title>Draft genome sequence of Aspergillus udagawae IFM 53868.</title>
        <authorList>
            <person name="Takahashi H."/>
            <person name="Yaguchi T."/>
        </authorList>
    </citation>
    <scope>NUCLEOTIDE SEQUENCE [LARGE SCALE GENOMIC DNA]</scope>
    <source>
        <strain evidence="2 3">IFM 53868</strain>
    </source>
</reference>
<feature type="compositionally biased region" description="Pro residues" evidence="1">
    <location>
        <begin position="105"/>
        <end position="117"/>
    </location>
</feature>
<evidence type="ECO:0000313" key="2">
    <source>
        <dbReference type="EMBL" id="GFF81947.1"/>
    </source>
</evidence>
<proteinExistence type="predicted"/>
<sequence>MAHLAALDLISLETFHDGLVVLREGAFPDRHLLNAGFLADLQRIWEASLTLLEAEGSVVPANFDVSEGPMIPRNAYRSKILAFFESLKAIQMPRIEEPAALASATPPPPPPPPPPPAAVAAAPAPAPASKSQYIDSTFMRSI</sequence>
<gene>
    <name evidence="2" type="ORF">IFM53868_03309</name>
</gene>
<keyword evidence="3" id="KW-1185">Reference proteome</keyword>
<comment type="caution">
    <text evidence="2">The sequence shown here is derived from an EMBL/GenBank/DDBJ whole genome shotgun (WGS) entry which is preliminary data.</text>
</comment>
<dbReference type="EMBL" id="BLKG01000025">
    <property type="protein sequence ID" value="GFF81947.1"/>
    <property type="molecule type" value="Genomic_DNA"/>
</dbReference>
<evidence type="ECO:0000313" key="3">
    <source>
        <dbReference type="Proteomes" id="UP000465266"/>
    </source>
</evidence>
<accession>A0ABQ1AHG5</accession>
<dbReference type="Proteomes" id="UP000465266">
    <property type="component" value="Unassembled WGS sequence"/>
</dbReference>
<name>A0ABQ1AHG5_9EURO</name>
<organism evidence="2 3">
    <name type="scientific">Aspergillus udagawae</name>
    <dbReference type="NCBI Taxonomy" id="91492"/>
    <lineage>
        <taxon>Eukaryota</taxon>
        <taxon>Fungi</taxon>
        <taxon>Dikarya</taxon>
        <taxon>Ascomycota</taxon>
        <taxon>Pezizomycotina</taxon>
        <taxon>Eurotiomycetes</taxon>
        <taxon>Eurotiomycetidae</taxon>
        <taxon>Eurotiales</taxon>
        <taxon>Aspergillaceae</taxon>
        <taxon>Aspergillus</taxon>
        <taxon>Aspergillus subgen. Fumigati</taxon>
    </lineage>
</organism>